<evidence type="ECO:0000256" key="1">
    <source>
        <dbReference type="ARBA" id="ARBA00022741"/>
    </source>
</evidence>
<dbReference type="InterPro" id="IPR027417">
    <property type="entry name" value="P-loop_NTPase"/>
</dbReference>
<protein>
    <submittedName>
        <fullName evidence="4">Multidrug ABC transporter ATP-binding protein</fullName>
    </submittedName>
</protein>
<dbReference type="PANTHER" id="PTHR43582:SF2">
    <property type="entry name" value="LINEARMYCIN RESISTANCE ATP-BINDING PROTEIN LNRL"/>
    <property type="match status" value="1"/>
</dbReference>
<feature type="domain" description="ABC transporter" evidence="3">
    <location>
        <begin position="2"/>
        <end position="201"/>
    </location>
</feature>
<dbReference type="Pfam" id="PF00005">
    <property type="entry name" value="ABC_tran"/>
    <property type="match status" value="1"/>
</dbReference>
<keyword evidence="1" id="KW-0547">Nucleotide-binding</keyword>
<evidence type="ECO:0000313" key="4">
    <source>
        <dbReference type="EMBL" id="EQD31458.1"/>
    </source>
</evidence>
<sequence length="254" mass="28116">MLGPNGSGKTTLISILTGLLQSQYGQVRIDHKSLPQDLDDIQALISLVPQEYAFYPKLSVLENLLFFGRVLAIPAHQVHARVSEAVTVAELESFEMIRAEYLSGGLKRRLNLAIGLLNRPQLLFLDEPTVGVDPQARHFILETVRQINSNGTTVIYTSHYMEEVEALCDEIAVLDNGQMLACGTLDQLLSHTCSRTLTVTLTSTPSVLQRDALLKTPGLEIQGNGLHMSDCRESDLRALMYFLETENMSVACMK</sequence>
<dbReference type="SUPFAM" id="SSF52540">
    <property type="entry name" value="P-loop containing nucleoside triphosphate hydrolases"/>
    <property type="match status" value="1"/>
</dbReference>
<gene>
    <name evidence="4" type="ORF">B1A_19931</name>
</gene>
<dbReference type="GO" id="GO:0005524">
    <property type="term" value="F:ATP binding"/>
    <property type="evidence" value="ECO:0007669"/>
    <property type="project" value="UniProtKB-KW"/>
</dbReference>
<evidence type="ECO:0000259" key="3">
    <source>
        <dbReference type="PROSITE" id="PS50893"/>
    </source>
</evidence>
<organism evidence="4">
    <name type="scientific">mine drainage metagenome</name>
    <dbReference type="NCBI Taxonomy" id="410659"/>
    <lineage>
        <taxon>unclassified sequences</taxon>
        <taxon>metagenomes</taxon>
        <taxon>ecological metagenomes</taxon>
    </lineage>
</organism>
<keyword evidence="2 4" id="KW-0067">ATP-binding</keyword>
<dbReference type="Gene3D" id="3.40.50.300">
    <property type="entry name" value="P-loop containing nucleotide triphosphate hydrolases"/>
    <property type="match status" value="1"/>
</dbReference>
<reference evidence="4" key="2">
    <citation type="journal article" date="2014" name="ISME J.">
        <title>Microbial stratification in low pH oxic and suboxic macroscopic growths along an acid mine drainage.</title>
        <authorList>
            <person name="Mendez-Garcia C."/>
            <person name="Mesa V."/>
            <person name="Sprenger R.R."/>
            <person name="Richter M."/>
            <person name="Diez M.S."/>
            <person name="Solano J."/>
            <person name="Bargiela R."/>
            <person name="Golyshina O.V."/>
            <person name="Manteca A."/>
            <person name="Ramos J.L."/>
            <person name="Gallego J.R."/>
            <person name="Llorente I."/>
            <person name="Martins Dos Santos V.A."/>
            <person name="Jensen O.N."/>
            <person name="Pelaez A.I."/>
            <person name="Sanchez J."/>
            <person name="Ferrer M."/>
        </authorList>
    </citation>
    <scope>NUCLEOTIDE SEQUENCE</scope>
</reference>
<dbReference type="InterPro" id="IPR003439">
    <property type="entry name" value="ABC_transporter-like_ATP-bd"/>
</dbReference>
<reference evidence="4" key="1">
    <citation type="submission" date="2013-08" db="EMBL/GenBank/DDBJ databases">
        <authorList>
            <person name="Mendez C."/>
            <person name="Richter M."/>
            <person name="Ferrer M."/>
            <person name="Sanchez J."/>
        </authorList>
    </citation>
    <scope>NUCLEOTIDE SEQUENCE</scope>
</reference>
<proteinExistence type="predicted"/>
<dbReference type="PANTHER" id="PTHR43582">
    <property type="entry name" value="LINEARMYCIN RESISTANCE ATP-BINDING PROTEIN LNRL"/>
    <property type="match status" value="1"/>
</dbReference>
<dbReference type="GO" id="GO:0016887">
    <property type="term" value="F:ATP hydrolysis activity"/>
    <property type="evidence" value="ECO:0007669"/>
    <property type="project" value="InterPro"/>
</dbReference>
<accession>T0YE77</accession>
<dbReference type="SMART" id="SM00382">
    <property type="entry name" value="AAA"/>
    <property type="match status" value="1"/>
</dbReference>
<evidence type="ECO:0000256" key="2">
    <source>
        <dbReference type="ARBA" id="ARBA00022840"/>
    </source>
</evidence>
<name>T0YE77_9ZZZZ</name>
<dbReference type="PROSITE" id="PS50893">
    <property type="entry name" value="ABC_TRANSPORTER_2"/>
    <property type="match status" value="1"/>
</dbReference>
<feature type="non-terminal residue" evidence="4">
    <location>
        <position position="254"/>
    </location>
</feature>
<dbReference type="EMBL" id="AUZX01014707">
    <property type="protein sequence ID" value="EQD31458.1"/>
    <property type="molecule type" value="Genomic_DNA"/>
</dbReference>
<dbReference type="InterPro" id="IPR003593">
    <property type="entry name" value="AAA+_ATPase"/>
</dbReference>
<dbReference type="AlphaFoldDB" id="T0YE77"/>
<comment type="caution">
    <text evidence="4">The sequence shown here is derived from an EMBL/GenBank/DDBJ whole genome shotgun (WGS) entry which is preliminary data.</text>
</comment>